<evidence type="ECO:0000313" key="2">
    <source>
        <dbReference type="EMBL" id="NGO38126.1"/>
    </source>
</evidence>
<dbReference type="PANTHER" id="PTHR43312">
    <property type="entry name" value="D-THREO-ALDOSE 1-DEHYDROGENASE"/>
    <property type="match status" value="1"/>
</dbReference>
<dbReference type="InterPro" id="IPR020471">
    <property type="entry name" value="AKR"/>
</dbReference>
<dbReference type="Proteomes" id="UP000477311">
    <property type="component" value="Unassembled WGS sequence"/>
</dbReference>
<reference evidence="2 3" key="1">
    <citation type="submission" date="2020-02" db="EMBL/GenBank/DDBJ databases">
        <title>Draft genome sequence of Limisphaera ngatamarikiensis NGM72.4T, a thermophilic Verrucomicrobia grouped in subdivision 3.</title>
        <authorList>
            <person name="Carere C.R."/>
            <person name="Steen J."/>
            <person name="Hugenholtz P."/>
            <person name="Stott M.B."/>
        </authorList>
    </citation>
    <scope>NUCLEOTIDE SEQUENCE [LARGE SCALE GENOMIC DNA]</scope>
    <source>
        <strain evidence="2 3">NGM72.4</strain>
    </source>
</reference>
<evidence type="ECO:0000313" key="3">
    <source>
        <dbReference type="Proteomes" id="UP000477311"/>
    </source>
</evidence>
<dbReference type="PROSITE" id="PS51318">
    <property type="entry name" value="TAT"/>
    <property type="match status" value="1"/>
</dbReference>
<dbReference type="RefSeq" id="WP_165105448.1">
    <property type="nucleotide sequence ID" value="NZ_JAAKYA010000011.1"/>
</dbReference>
<dbReference type="InterPro" id="IPR036812">
    <property type="entry name" value="NAD(P)_OxRdtase_dom_sf"/>
</dbReference>
<gene>
    <name evidence="2" type="ORF">G4L39_01770</name>
</gene>
<feature type="domain" description="NADP-dependent oxidoreductase" evidence="1">
    <location>
        <begin position="54"/>
        <end position="269"/>
    </location>
</feature>
<evidence type="ECO:0000259" key="1">
    <source>
        <dbReference type="Pfam" id="PF00248"/>
    </source>
</evidence>
<proteinExistence type="predicted"/>
<dbReference type="Pfam" id="PF00248">
    <property type="entry name" value="Aldo_ket_red"/>
    <property type="match status" value="1"/>
</dbReference>
<dbReference type="InterPro" id="IPR023210">
    <property type="entry name" value="NADP_OxRdtase_dom"/>
</dbReference>
<dbReference type="InterPro" id="IPR053135">
    <property type="entry name" value="AKR2_Oxidoreductase"/>
</dbReference>
<keyword evidence="3" id="KW-1185">Reference proteome</keyword>
<sequence length="302" mass="33708">MKPPHTITRREFLTRAAALAGVVVATPALRAAPAPRKTATDQVPLGQTGLKICRLGMGTGSNGGEVQRRLGREGFDRLIRYAYDRGVTYIDTAEAYGTHEYIRSAIRGLPRERLFILTKMPGVPEKPLEVLDRYRKELGVDYLDCVLTHCATNARWDDERRRVLDALEEAKQKGIIRAKGVSCHGLPALRRATEVEWVDVHLVRLNPQGRHIDGPSDRWNEGGNETTLPEVVREIRSMRAKGRGIIGMKIIGNGEFRSPEDREKSIRYAMQSGLVDAVTIGFASTDELDEALERMNRALAEV</sequence>
<dbReference type="PRINTS" id="PR00069">
    <property type="entry name" value="ALDKETRDTASE"/>
</dbReference>
<dbReference type="EMBL" id="JAAKYA010000011">
    <property type="protein sequence ID" value="NGO38126.1"/>
    <property type="molecule type" value="Genomic_DNA"/>
</dbReference>
<dbReference type="PANTHER" id="PTHR43312:SF1">
    <property type="entry name" value="NADP-DEPENDENT OXIDOREDUCTASE DOMAIN-CONTAINING PROTEIN"/>
    <property type="match status" value="1"/>
</dbReference>
<comment type="caution">
    <text evidence="2">The sequence shown here is derived from an EMBL/GenBank/DDBJ whole genome shotgun (WGS) entry which is preliminary data.</text>
</comment>
<dbReference type="InterPro" id="IPR006311">
    <property type="entry name" value="TAT_signal"/>
</dbReference>
<dbReference type="Gene3D" id="3.20.20.100">
    <property type="entry name" value="NADP-dependent oxidoreductase domain"/>
    <property type="match status" value="1"/>
</dbReference>
<dbReference type="SUPFAM" id="SSF51430">
    <property type="entry name" value="NAD(P)-linked oxidoreductase"/>
    <property type="match status" value="1"/>
</dbReference>
<dbReference type="CDD" id="cd19100">
    <property type="entry name" value="AKR_unchar"/>
    <property type="match status" value="1"/>
</dbReference>
<organism evidence="2 3">
    <name type="scientific">Limisphaera ngatamarikiensis</name>
    <dbReference type="NCBI Taxonomy" id="1324935"/>
    <lineage>
        <taxon>Bacteria</taxon>
        <taxon>Pseudomonadati</taxon>
        <taxon>Verrucomicrobiota</taxon>
        <taxon>Verrucomicrobiia</taxon>
        <taxon>Limisphaerales</taxon>
        <taxon>Limisphaeraceae</taxon>
        <taxon>Limisphaera</taxon>
    </lineage>
</organism>
<dbReference type="AlphaFoldDB" id="A0A6M1REV2"/>
<protein>
    <submittedName>
        <fullName evidence="2">Aldo/keto reductase</fullName>
    </submittedName>
</protein>
<name>A0A6M1REV2_9BACT</name>
<dbReference type="GO" id="GO:0016491">
    <property type="term" value="F:oxidoreductase activity"/>
    <property type="evidence" value="ECO:0007669"/>
    <property type="project" value="InterPro"/>
</dbReference>
<accession>A0A6M1REV2</accession>